<dbReference type="InterPro" id="IPR010359">
    <property type="entry name" value="IrrE_HExxH"/>
</dbReference>
<sequence>MNHDEKVKELSQRLLDGVKQTFESNRFKQYLNAVSVFHRYSSRNTALIFLQNPSATHVAGFEAWKKLGRYVRRGETGISIFAPSKLVVKLNQPLLDDNGNPVFDQDGNPKTETIQKSKIHFRAVTVFDISQTDGDPLPALCNELQGAVPDLQNIFTAVQKISPYKIVFEDMHGEMKGFCQHSKHLIAIKFGMSDEQIVKTLLHEYAHAVLHARSEKSKEQKEIEAESVAFIVSSFLGIDTSGYSFDYVSSWSYGMEATQLQDMMENIQDNANTLIGKIQTELESLEKSPEHKIENLPIRLSKALEKSEQLNNEKEMIPNANLLAQ</sequence>
<evidence type="ECO:0000259" key="1">
    <source>
        <dbReference type="Pfam" id="PF06114"/>
    </source>
</evidence>
<dbReference type="OrthoDB" id="9803716at2"/>
<proteinExistence type="predicted"/>
<evidence type="ECO:0000313" key="3">
    <source>
        <dbReference type="EMBL" id="MVB10820.1"/>
    </source>
</evidence>
<name>A0A6N8HZ71_9FIRM</name>
<dbReference type="RefSeq" id="WP_156990256.1">
    <property type="nucleotide sequence ID" value="NZ_VWXL01000048.1"/>
</dbReference>
<comment type="caution">
    <text evidence="3">The sequence shown here is derived from an EMBL/GenBank/DDBJ whole genome shotgun (WGS) entry which is preliminary data.</text>
</comment>
<feature type="domain" description="N-terminal" evidence="2">
    <location>
        <begin position="24"/>
        <end position="127"/>
    </location>
</feature>
<dbReference type="EMBL" id="VWXL01000048">
    <property type="protein sequence ID" value="MVB10820.1"/>
    <property type="molecule type" value="Genomic_DNA"/>
</dbReference>
<evidence type="ECO:0000313" key="4">
    <source>
        <dbReference type="Proteomes" id="UP000469440"/>
    </source>
</evidence>
<feature type="domain" description="IrrE N-terminal-like" evidence="1">
    <location>
        <begin position="166"/>
        <end position="229"/>
    </location>
</feature>
<dbReference type="InterPro" id="IPR013610">
    <property type="entry name" value="ArdC_N"/>
</dbReference>
<dbReference type="Pfam" id="PF06114">
    <property type="entry name" value="Peptidase_M78"/>
    <property type="match status" value="1"/>
</dbReference>
<reference evidence="3 4" key="1">
    <citation type="submission" date="2019-09" db="EMBL/GenBank/DDBJ databases">
        <title>Genome sequence of Clostridium sp. EA1.</title>
        <authorList>
            <person name="Poehlein A."/>
            <person name="Bengelsdorf F.R."/>
            <person name="Daniel R."/>
        </authorList>
    </citation>
    <scope>NUCLEOTIDE SEQUENCE [LARGE SCALE GENOMIC DNA]</scope>
    <source>
        <strain evidence="3 4">EA1</strain>
    </source>
</reference>
<organism evidence="3 4">
    <name type="scientific">Caproicibacter fermentans</name>
    <dbReference type="NCBI Taxonomy" id="2576756"/>
    <lineage>
        <taxon>Bacteria</taxon>
        <taxon>Bacillati</taxon>
        <taxon>Bacillota</taxon>
        <taxon>Clostridia</taxon>
        <taxon>Eubacteriales</taxon>
        <taxon>Acutalibacteraceae</taxon>
        <taxon>Caproicibacter</taxon>
    </lineage>
</organism>
<dbReference type="Proteomes" id="UP000469440">
    <property type="component" value="Unassembled WGS sequence"/>
</dbReference>
<dbReference type="GO" id="GO:0003697">
    <property type="term" value="F:single-stranded DNA binding"/>
    <property type="evidence" value="ECO:0007669"/>
    <property type="project" value="InterPro"/>
</dbReference>
<protein>
    <recommendedName>
        <fullName evidence="5">N-terminal domain-containing protein</fullName>
    </recommendedName>
</protein>
<accession>A0A6N8HZ71</accession>
<dbReference type="Gene3D" id="1.10.10.2910">
    <property type="match status" value="1"/>
</dbReference>
<evidence type="ECO:0008006" key="5">
    <source>
        <dbReference type="Google" id="ProtNLM"/>
    </source>
</evidence>
<gene>
    <name evidence="3" type="ORF">CAFE_15180</name>
</gene>
<evidence type="ECO:0000259" key="2">
    <source>
        <dbReference type="Pfam" id="PF08401"/>
    </source>
</evidence>
<dbReference type="Pfam" id="PF08401">
    <property type="entry name" value="ArdcN"/>
    <property type="match status" value="1"/>
</dbReference>
<keyword evidence="4" id="KW-1185">Reference proteome</keyword>
<dbReference type="AlphaFoldDB" id="A0A6N8HZ71"/>